<dbReference type="SUPFAM" id="SSF158472">
    <property type="entry name" value="HAMP domain-like"/>
    <property type="match status" value="1"/>
</dbReference>
<dbReference type="STRING" id="580166.AUP43_15335"/>
<evidence type="ECO:0000259" key="12">
    <source>
        <dbReference type="PROSITE" id="PS50109"/>
    </source>
</evidence>
<keyword evidence="15" id="KW-1185">Reference proteome</keyword>
<dbReference type="PRINTS" id="PR00344">
    <property type="entry name" value="BCTRLSENSOR"/>
</dbReference>
<organism evidence="14 15">
    <name type="scientific">Oceanibaculum pacificum</name>
    <dbReference type="NCBI Taxonomy" id="580166"/>
    <lineage>
        <taxon>Bacteria</taxon>
        <taxon>Pseudomonadati</taxon>
        <taxon>Pseudomonadota</taxon>
        <taxon>Alphaproteobacteria</taxon>
        <taxon>Rhodospirillales</taxon>
        <taxon>Oceanibaculaceae</taxon>
        <taxon>Oceanibaculum</taxon>
    </lineage>
</organism>
<sequence>MTPSLWRLTNTATFRLAVGYMALFGASAVLLLSFIWWTTSGVIERQATDTVGVELRGLADLYRAEGPRGLIQAVERRSSRQGGDPDGIYLLVDPLGRRLAGNIDNWPAGALADGQWERLDIFRTDVAQSRMIGIRAFHLGGGYRLLVGRDMVALASFQAVLLEALIWGVGVTLVLGLFSGVFMSRRLLTRVEIIGQTSREIMEGDLTKRVPLDGSGDEFDRLAQNLNRMLARIETLMGEMRLVTDSLAHDLRSPLTRLRGGLDMALSAPPEERDAAIARAIVQADAVLATFGALIEISRIEAGIGRGDMVPLDLAEIVRDIAELYQPVAEEKGLSFTLDAIPAAPMRGSPQLLAQALSNLLDNAVKYCRPGDGITLSLTAAGEGDESQWALTVADTGPGIPALDRERVFERFVRLDESRHAPGSGLGLSLVAAIAKLHGGTVALEDNAPGLRIVWRLPVEASNAALQ</sequence>
<reference evidence="14 15" key="1">
    <citation type="submission" date="2015-12" db="EMBL/GenBank/DDBJ databases">
        <title>Genome sequence of Oceanibaculum pacificum MCCC 1A02656.</title>
        <authorList>
            <person name="Lu L."/>
            <person name="Lai Q."/>
            <person name="Shao Z."/>
            <person name="Qian P."/>
        </authorList>
    </citation>
    <scope>NUCLEOTIDE SEQUENCE [LARGE SCALE GENOMIC DNA]</scope>
    <source>
        <strain evidence="14 15">MCCC 1A02656</strain>
    </source>
</reference>
<feature type="transmembrane region" description="Helical" evidence="11">
    <location>
        <begin position="12"/>
        <end position="37"/>
    </location>
</feature>
<evidence type="ECO:0000256" key="4">
    <source>
        <dbReference type="ARBA" id="ARBA00022553"/>
    </source>
</evidence>
<gene>
    <name evidence="14" type="ORF">AUP43_15335</name>
</gene>
<dbReference type="SMART" id="SM00304">
    <property type="entry name" value="HAMP"/>
    <property type="match status" value="1"/>
</dbReference>
<evidence type="ECO:0000259" key="13">
    <source>
        <dbReference type="PROSITE" id="PS50885"/>
    </source>
</evidence>
<evidence type="ECO:0000256" key="5">
    <source>
        <dbReference type="ARBA" id="ARBA00022679"/>
    </source>
</evidence>
<dbReference type="GO" id="GO:0005886">
    <property type="term" value="C:plasma membrane"/>
    <property type="evidence" value="ECO:0007669"/>
    <property type="project" value="TreeGrafter"/>
</dbReference>
<keyword evidence="9" id="KW-0902">Two-component regulatory system</keyword>
<dbReference type="Proteomes" id="UP000076400">
    <property type="component" value="Unassembled WGS sequence"/>
</dbReference>
<dbReference type="PROSITE" id="PS50109">
    <property type="entry name" value="HIS_KIN"/>
    <property type="match status" value="1"/>
</dbReference>
<dbReference type="EC" id="2.7.13.3" evidence="3"/>
<feature type="transmembrane region" description="Helical" evidence="11">
    <location>
        <begin position="164"/>
        <end position="183"/>
    </location>
</feature>
<dbReference type="InterPro" id="IPR036890">
    <property type="entry name" value="HATPase_C_sf"/>
</dbReference>
<dbReference type="SMART" id="SM00388">
    <property type="entry name" value="HisKA"/>
    <property type="match status" value="1"/>
</dbReference>
<dbReference type="InterPro" id="IPR004358">
    <property type="entry name" value="Sig_transdc_His_kin-like_C"/>
</dbReference>
<dbReference type="CDD" id="cd06225">
    <property type="entry name" value="HAMP"/>
    <property type="match status" value="1"/>
</dbReference>
<keyword evidence="10 11" id="KW-0472">Membrane</keyword>
<feature type="domain" description="HAMP" evidence="13">
    <location>
        <begin position="185"/>
        <end position="238"/>
    </location>
</feature>
<keyword evidence="5" id="KW-0808">Transferase</keyword>
<keyword evidence="4" id="KW-0597">Phosphoprotein</keyword>
<evidence type="ECO:0000256" key="8">
    <source>
        <dbReference type="ARBA" id="ARBA00022989"/>
    </source>
</evidence>
<dbReference type="InterPro" id="IPR003660">
    <property type="entry name" value="HAMP_dom"/>
</dbReference>
<name>A0A154V6P4_9PROT</name>
<keyword evidence="7" id="KW-0418">Kinase</keyword>
<dbReference type="CDD" id="cd00075">
    <property type="entry name" value="HATPase"/>
    <property type="match status" value="1"/>
</dbReference>
<evidence type="ECO:0000256" key="7">
    <source>
        <dbReference type="ARBA" id="ARBA00022777"/>
    </source>
</evidence>
<evidence type="ECO:0000256" key="6">
    <source>
        <dbReference type="ARBA" id="ARBA00022692"/>
    </source>
</evidence>
<protein>
    <recommendedName>
        <fullName evidence="3">histidine kinase</fullName>
        <ecNumber evidence="3">2.7.13.3</ecNumber>
    </recommendedName>
</protein>
<evidence type="ECO:0000313" key="15">
    <source>
        <dbReference type="Proteomes" id="UP000076400"/>
    </source>
</evidence>
<dbReference type="InterPro" id="IPR036097">
    <property type="entry name" value="HisK_dim/P_sf"/>
</dbReference>
<evidence type="ECO:0000256" key="2">
    <source>
        <dbReference type="ARBA" id="ARBA00004370"/>
    </source>
</evidence>
<dbReference type="PANTHER" id="PTHR45436:SF8">
    <property type="entry name" value="HISTIDINE KINASE"/>
    <property type="match status" value="1"/>
</dbReference>
<evidence type="ECO:0000256" key="1">
    <source>
        <dbReference type="ARBA" id="ARBA00000085"/>
    </source>
</evidence>
<keyword evidence="8 11" id="KW-1133">Transmembrane helix</keyword>
<dbReference type="InterPro" id="IPR003661">
    <property type="entry name" value="HisK_dim/P_dom"/>
</dbReference>
<dbReference type="PANTHER" id="PTHR45436">
    <property type="entry name" value="SENSOR HISTIDINE KINASE YKOH"/>
    <property type="match status" value="1"/>
</dbReference>
<dbReference type="Pfam" id="PF00512">
    <property type="entry name" value="HisKA"/>
    <property type="match status" value="1"/>
</dbReference>
<dbReference type="InterPro" id="IPR050428">
    <property type="entry name" value="TCS_sensor_his_kinase"/>
</dbReference>
<comment type="subcellular location">
    <subcellularLocation>
        <location evidence="2">Membrane</location>
    </subcellularLocation>
</comment>
<proteinExistence type="predicted"/>
<dbReference type="SMART" id="SM00387">
    <property type="entry name" value="HATPase_c"/>
    <property type="match status" value="1"/>
</dbReference>
<dbReference type="PROSITE" id="PS50885">
    <property type="entry name" value="HAMP"/>
    <property type="match status" value="1"/>
</dbReference>
<dbReference type="InterPro" id="IPR005467">
    <property type="entry name" value="His_kinase_dom"/>
</dbReference>
<evidence type="ECO:0000256" key="11">
    <source>
        <dbReference type="SAM" id="Phobius"/>
    </source>
</evidence>
<dbReference type="AlphaFoldDB" id="A0A154V6P4"/>
<dbReference type="SUPFAM" id="SSF47384">
    <property type="entry name" value="Homodimeric domain of signal transducing histidine kinase"/>
    <property type="match status" value="1"/>
</dbReference>
<dbReference type="Gene3D" id="3.30.565.10">
    <property type="entry name" value="Histidine kinase-like ATPase, C-terminal domain"/>
    <property type="match status" value="1"/>
</dbReference>
<evidence type="ECO:0000256" key="9">
    <source>
        <dbReference type="ARBA" id="ARBA00023012"/>
    </source>
</evidence>
<dbReference type="InterPro" id="IPR003594">
    <property type="entry name" value="HATPase_dom"/>
</dbReference>
<evidence type="ECO:0000256" key="3">
    <source>
        <dbReference type="ARBA" id="ARBA00012438"/>
    </source>
</evidence>
<evidence type="ECO:0000256" key="10">
    <source>
        <dbReference type="ARBA" id="ARBA00023136"/>
    </source>
</evidence>
<dbReference type="Gene3D" id="6.10.340.10">
    <property type="match status" value="1"/>
</dbReference>
<dbReference type="Pfam" id="PF02518">
    <property type="entry name" value="HATPase_c"/>
    <property type="match status" value="1"/>
</dbReference>
<dbReference type="SUPFAM" id="SSF55874">
    <property type="entry name" value="ATPase domain of HSP90 chaperone/DNA topoisomerase II/histidine kinase"/>
    <property type="match status" value="1"/>
</dbReference>
<accession>A0A154V6P4</accession>
<dbReference type="CDD" id="cd00082">
    <property type="entry name" value="HisKA"/>
    <property type="match status" value="1"/>
</dbReference>
<feature type="domain" description="Histidine kinase" evidence="12">
    <location>
        <begin position="246"/>
        <end position="461"/>
    </location>
</feature>
<dbReference type="EMBL" id="LPXN01000181">
    <property type="protein sequence ID" value="KZC97007.1"/>
    <property type="molecule type" value="Genomic_DNA"/>
</dbReference>
<dbReference type="RefSeq" id="WP_067560382.1">
    <property type="nucleotide sequence ID" value="NZ_LPXN01000181.1"/>
</dbReference>
<dbReference type="Pfam" id="PF00672">
    <property type="entry name" value="HAMP"/>
    <property type="match status" value="1"/>
</dbReference>
<evidence type="ECO:0000313" key="14">
    <source>
        <dbReference type="EMBL" id="KZC97007.1"/>
    </source>
</evidence>
<dbReference type="GO" id="GO:0000155">
    <property type="term" value="F:phosphorelay sensor kinase activity"/>
    <property type="evidence" value="ECO:0007669"/>
    <property type="project" value="InterPro"/>
</dbReference>
<dbReference type="Gene3D" id="1.10.287.130">
    <property type="match status" value="1"/>
</dbReference>
<comment type="catalytic activity">
    <reaction evidence="1">
        <text>ATP + protein L-histidine = ADP + protein N-phospho-L-histidine.</text>
        <dbReference type="EC" id="2.7.13.3"/>
    </reaction>
</comment>
<keyword evidence="6 11" id="KW-0812">Transmembrane</keyword>
<comment type="caution">
    <text evidence="14">The sequence shown here is derived from an EMBL/GenBank/DDBJ whole genome shotgun (WGS) entry which is preliminary data.</text>
</comment>